<dbReference type="Proteomes" id="UP000630149">
    <property type="component" value="Unassembled WGS sequence"/>
</dbReference>
<proteinExistence type="predicted"/>
<name>A0A917NFD6_9GAMM</name>
<accession>A0A917NFD6</accession>
<dbReference type="EMBL" id="BMOB01000013">
    <property type="protein sequence ID" value="GGI92577.1"/>
    <property type="molecule type" value="Genomic_DNA"/>
</dbReference>
<evidence type="ECO:0000313" key="2">
    <source>
        <dbReference type="Proteomes" id="UP000630149"/>
    </source>
</evidence>
<reference evidence="1" key="1">
    <citation type="journal article" date="2014" name="Int. J. Syst. Evol. Microbiol.">
        <title>Complete genome sequence of Corynebacterium casei LMG S-19264T (=DSM 44701T), isolated from a smear-ripened cheese.</title>
        <authorList>
            <consortium name="US DOE Joint Genome Institute (JGI-PGF)"/>
            <person name="Walter F."/>
            <person name="Albersmeier A."/>
            <person name="Kalinowski J."/>
            <person name="Ruckert C."/>
        </authorList>
    </citation>
    <scope>NUCLEOTIDE SEQUENCE</scope>
    <source>
        <strain evidence="1">JCM 13919</strain>
    </source>
</reference>
<gene>
    <name evidence="1" type="ORF">GCM10007966_21520</name>
</gene>
<protein>
    <submittedName>
        <fullName evidence="1">Uncharacterized protein</fullName>
    </submittedName>
</protein>
<comment type="caution">
    <text evidence="1">The sequence shown here is derived from an EMBL/GenBank/DDBJ whole genome shotgun (WGS) entry which is preliminary data.</text>
</comment>
<evidence type="ECO:0000313" key="1">
    <source>
        <dbReference type="EMBL" id="GGI92577.1"/>
    </source>
</evidence>
<organism evidence="1 2">
    <name type="scientific">Legionella impletisoli</name>
    <dbReference type="NCBI Taxonomy" id="343510"/>
    <lineage>
        <taxon>Bacteria</taxon>
        <taxon>Pseudomonadati</taxon>
        <taxon>Pseudomonadota</taxon>
        <taxon>Gammaproteobacteria</taxon>
        <taxon>Legionellales</taxon>
        <taxon>Legionellaceae</taxon>
        <taxon>Legionella</taxon>
    </lineage>
</organism>
<dbReference type="AlphaFoldDB" id="A0A917NFD6"/>
<dbReference type="RefSeq" id="WP_188668263.1">
    <property type="nucleotide sequence ID" value="NZ_BMOB01000013.1"/>
</dbReference>
<keyword evidence="2" id="KW-1185">Reference proteome</keyword>
<sequence length="152" mass="16929">MPGFFRMPAFNAYTSSKTHRNTERSNAFTEIMSLSLKELNPAAVLPCKFAQSLVSGYALCRKDTHFTEKFIHALQLILAGTQAMLAVRMLFTGEECSALESSICKWSLTLSLLYQGTLLTGWLPGELSKDPFYPHGLHDPRETGDEARPKLA</sequence>
<reference evidence="1" key="2">
    <citation type="submission" date="2020-09" db="EMBL/GenBank/DDBJ databases">
        <authorList>
            <person name="Sun Q."/>
            <person name="Ohkuma M."/>
        </authorList>
    </citation>
    <scope>NUCLEOTIDE SEQUENCE</scope>
    <source>
        <strain evidence="1">JCM 13919</strain>
    </source>
</reference>